<reference evidence="3" key="1">
    <citation type="submission" date="2020-01" db="EMBL/GenBank/DDBJ databases">
        <title>Genome Sequencing of Three Apophysomyces-Like Fungal Strains Confirms a Novel Fungal Genus in the Mucoromycota with divergent Burkholderia-like Endosymbiotic Bacteria.</title>
        <authorList>
            <person name="Stajich J.E."/>
            <person name="Macias A.M."/>
            <person name="Carter-House D."/>
            <person name="Lovett B."/>
            <person name="Kasson L.R."/>
            <person name="Berry K."/>
            <person name="Grigoriev I."/>
            <person name="Chang Y."/>
            <person name="Spatafora J."/>
            <person name="Kasson M.T."/>
        </authorList>
    </citation>
    <scope>NUCLEOTIDE SEQUENCE</scope>
    <source>
        <strain evidence="3">NRRL A-21654</strain>
    </source>
</reference>
<dbReference type="PROSITE" id="PS00036">
    <property type="entry name" value="BZIP_BASIC"/>
    <property type="match status" value="1"/>
</dbReference>
<comment type="caution">
    <text evidence="3">The sequence shown here is derived from an EMBL/GenBank/DDBJ whole genome shotgun (WGS) entry which is preliminary data.</text>
</comment>
<proteinExistence type="predicted"/>
<feature type="compositionally biased region" description="Basic and acidic residues" evidence="1">
    <location>
        <begin position="49"/>
        <end position="59"/>
    </location>
</feature>
<feature type="compositionally biased region" description="Low complexity" evidence="1">
    <location>
        <begin position="185"/>
        <end position="200"/>
    </location>
</feature>
<keyword evidence="4" id="KW-1185">Reference proteome</keyword>
<organism evidence="3 4">
    <name type="scientific">Apophysomyces ossiformis</name>
    <dbReference type="NCBI Taxonomy" id="679940"/>
    <lineage>
        <taxon>Eukaryota</taxon>
        <taxon>Fungi</taxon>
        <taxon>Fungi incertae sedis</taxon>
        <taxon>Mucoromycota</taxon>
        <taxon>Mucoromycotina</taxon>
        <taxon>Mucoromycetes</taxon>
        <taxon>Mucorales</taxon>
        <taxon>Mucorineae</taxon>
        <taxon>Mucoraceae</taxon>
        <taxon>Apophysomyces</taxon>
    </lineage>
</organism>
<feature type="region of interest" description="Disordered" evidence="1">
    <location>
        <begin position="152"/>
        <end position="241"/>
    </location>
</feature>
<evidence type="ECO:0000259" key="2">
    <source>
        <dbReference type="PROSITE" id="PS00036"/>
    </source>
</evidence>
<protein>
    <recommendedName>
        <fullName evidence="2">BZIP domain-containing protein</fullName>
    </recommendedName>
</protein>
<feature type="region of interest" description="Disordered" evidence="1">
    <location>
        <begin position="18"/>
        <end position="59"/>
    </location>
</feature>
<dbReference type="GO" id="GO:0003700">
    <property type="term" value="F:DNA-binding transcription factor activity"/>
    <property type="evidence" value="ECO:0007669"/>
    <property type="project" value="InterPro"/>
</dbReference>
<name>A0A8H7BT15_9FUNG</name>
<evidence type="ECO:0000313" key="4">
    <source>
        <dbReference type="Proteomes" id="UP000605846"/>
    </source>
</evidence>
<sequence>MCTTQQFLFQYFDQESDFGVEDENGERQRKRKRPGRKPNPPSLQARRAQNREAQKAFREREQLRRKAREEQWLRDSKELAELRRRVAKAEYEAQYLKGYVLHMVEACIRRFGGVPVAWVPRSNMDLDSIPTVLKSILDSEKKHILSLNETSKKYKHKKQRQQQQHPAPSSSVSLHLPQQNEQHHSAQQQEEQSKHQPYQQEQHRGQKEEQHEEPSREEQPEKEQHKEQQQTVSESALSPFLSTQRRMPVLVIDTLSEPPVSRDVKEMENWPPLQAVHMVRMQLKMLNVLGDMSKKVLYPSKFNRKKKPQNGNTRQ</sequence>
<dbReference type="InterPro" id="IPR004827">
    <property type="entry name" value="bZIP"/>
</dbReference>
<evidence type="ECO:0000313" key="3">
    <source>
        <dbReference type="EMBL" id="KAF7728092.1"/>
    </source>
</evidence>
<feature type="compositionally biased region" description="Polar residues" evidence="1">
    <location>
        <begin position="165"/>
        <end position="177"/>
    </location>
</feature>
<accession>A0A8H7BT15</accession>
<feature type="compositionally biased region" description="Basic and acidic residues" evidence="1">
    <location>
        <begin position="201"/>
        <end position="228"/>
    </location>
</feature>
<dbReference type="AlphaFoldDB" id="A0A8H7BT15"/>
<dbReference type="Proteomes" id="UP000605846">
    <property type="component" value="Unassembled WGS sequence"/>
</dbReference>
<gene>
    <name evidence="3" type="ORF">EC973_006730</name>
</gene>
<dbReference type="Gene3D" id="1.20.5.170">
    <property type="match status" value="1"/>
</dbReference>
<dbReference type="EMBL" id="JABAYA010000044">
    <property type="protein sequence ID" value="KAF7728092.1"/>
    <property type="molecule type" value="Genomic_DNA"/>
</dbReference>
<dbReference type="OrthoDB" id="2593073at2759"/>
<evidence type="ECO:0000256" key="1">
    <source>
        <dbReference type="SAM" id="MobiDB-lite"/>
    </source>
</evidence>
<feature type="compositionally biased region" description="Polar residues" evidence="1">
    <location>
        <begin position="231"/>
        <end position="241"/>
    </location>
</feature>
<feature type="domain" description="BZIP" evidence="2">
    <location>
        <begin position="46"/>
        <end position="60"/>
    </location>
</feature>